<evidence type="ECO:0000313" key="1">
    <source>
        <dbReference type="EMBL" id="BAP62564.1"/>
    </source>
</evidence>
<sequence>MDENRFLKSLYIPKDCLQGAEFPGHVTWDRYSPARIKVIIPEGIVVSEMYNVKENGFVYAENSLDIYGFEDNGYVGFVFKSEKLNTKEEIKEIYFKMDIDGNELVKTKKIYLFRPEITFKQIPNSITINKSGPHTNISDHISIKNSGKGTMVLGLALRESEYIKEALPENIDEYIKNYNEILYKRLETLMNTYEPHKEVLLEYYKFKKSMTENDGTMELNKDFLDQVANLIDKFKKIFEEDEKFAYDFTEAHYSAQMMSMNILTELSGFLEFLKNTTDKKILLIGATAILDISKELENLELKVSVSDFANNDYPATELSIPLNIISNSDRVKIPLYQLFTFENGVVE</sequence>
<dbReference type="KEGG" id="mmao:MMOS7_04780"/>
<evidence type="ECO:0000313" key="2">
    <source>
        <dbReference type="Proteomes" id="UP000263689"/>
    </source>
</evidence>
<dbReference type="GeneID" id="37874963"/>
<organism evidence="1 2">
    <name type="scientific">Methanococcus maripaludis OS7</name>
    <dbReference type="NCBI Taxonomy" id="637915"/>
    <lineage>
        <taxon>Archaea</taxon>
        <taxon>Methanobacteriati</taxon>
        <taxon>Methanobacteriota</taxon>
        <taxon>Methanomada group</taxon>
        <taxon>Methanococci</taxon>
        <taxon>Methanococcales</taxon>
        <taxon>Methanococcaceae</taxon>
        <taxon>Methanococcus</taxon>
    </lineage>
</organism>
<dbReference type="RefSeq" id="WP_119720681.1">
    <property type="nucleotide sequence ID" value="NZ_AP011528.1"/>
</dbReference>
<gene>
    <name evidence="1" type="ORF">MMOS7_04780</name>
</gene>
<dbReference type="AlphaFoldDB" id="A0A2Z5PP23"/>
<reference evidence="1 2" key="1">
    <citation type="submission" date="2009-06" db="EMBL/GenBank/DDBJ databases">
        <title>Molecular Evidence for Microbiologically Influenced Corrosion from genome of Methanogen.</title>
        <authorList>
            <person name="Ito N."/>
            <person name="Tsurumaru H."/>
            <person name="Shimizu A."/>
            <person name="Harada T."/>
            <person name="Hosoyama A."/>
            <person name="Horikawa H."/>
            <person name="Wakai S."/>
            <person name="Sasaki K."/>
            <person name="Nishijima K."/>
            <person name="Ataku H."/>
            <person name="Yamazaki J."/>
            <person name="Mise M."/>
            <person name="Yamazaki S."/>
            <person name="Tanikawa S."/>
            <person name="Harayama S."/>
            <person name="Fujita N."/>
        </authorList>
    </citation>
    <scope>NUCLEOTIDE SEQUENCE [LARGE SCALE GENOMIC DNA]</scope>
    <source>
        <strain evidence="2">OS7 ( NBRC 103642)</strain>
    </source>
</reference>
<proteinExistence type="predicted"/>
<dbReference type="EMBL" id="AP011528">
    <property type="protein sequence ID" value="BAP62564.1"/>
    <property type="molecule type" value="Genomic_DNA"/>
</dbReference>
<name>A0A2Z5PP23_METMI</name>
<protein>
    <submittedName>
        <fullName evidence="1">Uncharacterized protein</fullName>
    </submittedName>
</protein>
<accession>A0A2Z5PP23</accession>
<dbReference type="Proteomes" id="UP000263689">
    <property type="component" value="Chromosome"/>
</dbReference>